<comment type="cofactor">
    <cofactor evidence="10">
        <name>dipyrromethane</name>
        <dbReference type="ChEBI" id="CHEBI:60342"/>
    </cofactor>
    <text evidence="10">Binds 1 dipyrromethane group covalently.</text>
</comment>
<dbReference type="InterPro" id="IPR050161">
    <property type="entry name" value="Siro_Cobalamin_biosynth"/>
</dbReference>
<feature type="domain" description="Porphobilinogen deaminase C-terminal" evidence="15">
    <location>
        <begin position="230"/>
        <end position="285"/>
    </location>
</feature>
<dbReference type="GO" id="GO:0004852">
    <property type="term" value="F:uroporphyrinogen-III synthase activity"/>
    <property type="evidence" value="ECO:0007669"/>
    <property type="project" value="InterPro"/>
</dbReference>
<dbReference type="PANTHER" id="PTHR45790">
    <property type="entry name" value="SIROHEME SYNTHASE-RELATED"/>
    <property type="match status" value="1"/>
</dbReference>
<comment type="catalytic activity">
    <reaction evidence="9 10">
        <text>4 porphobilinogen + H2O = hydroxymethylbilane + 4 NH4(+)</text>
        <dbReference type="Rhea" id="RHEA:13185"/>
        <dbReference type="ChEBI" id="CHEBI:15377"/>
        <dbReference type="ChEBI" id="CHEBI:28938"/>
        <dbReference type="ChEBI" id="CHEBI:57845"/>
        <dbReference type="ChEBI" id="CHEBI:58126"/>
        <dbReference type="EC" id="2.5.1.61"/>
    </reaction>
</comment>
<dbReference type="Pfam" id="PF00590">
    <property type="entry name" value="TP_methylase"/>
    <property type="match status" value="1"/>
</dbReference>
<dbReference type="GO" id="GO:0005737">
    <property type="term" value="C:cytoplasm"/>
    <property type="evidence" value="ECO:0007669"/>
    <property type="project" value="UniProtKB-UniRule"/>
</dbReference>
<evidence type="ECO:0000256" key="3">
    <source>
        <dbReference type="ARBA" id="ARBA00005638"/>
    </source>
</evidence>
<dbReference type="PROSITE" id="PS00840">
    <property type="entry name" value="SUMT_2"/>
    <property type="match status" value="1"/>
</dbReference>
<dbReference type="AlphaFoldDB" id="A0A173SBM2"/>
<comment type="subunit">
    <text evidence="4 10">Monomer.</text>
</comment>
<dbReference type="Gene3D" id="3.30.950.10">
    <property type="entry name" value="Methyltransferase, Cobalt-precorrin-4 Transmethylase, Domain 2"/>
    <property type="match status" value="1"/>
</dbReference>
<comment type="function">
    <text evidence="1 10">Tetrapolymerization of the monopyrrole PBG into the hydroxymethylbilane pre-uroporphyrinogen in several discrete steps.</text>
</comment>
<dbReference type="FunFam" id="3.40.190.10:FF:000004">
    <property type="entry name" value="Porphobilinogen deaminase"/>
    <property type="match status" value="1"/>
</dbReference>
<dbReference type="FunFam" id="3.40.1010.10:FF:000001">
    <property type="entry name" value="Siroheme synthase"/>
    <property type="match status" value="1"/>
</dbReference>
<evidence type="ECO:0000256" key="11">
    <source>
        <dbReference type="RuleBase" id="RU003960"/>
    </source>
</evidence>
<dbReference type="CDD" id="cd11642">
    <property type="entry name" value="SUMT"/>
    <property type="match status" value="1"/>
</dbReference>
<evidence type="ECO:0000313" key="20">
    <source>
        <dbReference type="Proteomes" id="UP000095679"/>
    </source>
</evidence>
<dbReference type="FunFam" id="3.40.190.10:FF:000005">
    <property type="entry name" value="Porphobilinogen deaminase"/>
    <property type="match status" value="1"/>
</dbReference>
<evidence type="ECO:0000256" key="2">
    <source>
        <dbReference type="ARBA" id="ARBA00004735"/>
    </source>
</evidence>
<dbReference type="GO" id="GO:0004851">
    <property type="term" value="F:uroporphyrin-III C-methyltransferase activity"/>
    <property type="evidence" value="ECO:0007669"/>
    <property type="project" value="UniProtKB-ARBA"/>
</dbReference>
<gene>
    <name evidence="10 16" type="primary">hemC</name>
    <name evidence="18" type="ORF">DWZ29_10125</name>
    <name evidence="17" type="ORF">ERS852450_00809</name>
    <name evidence="16" type="ORF">ERS852578_00784</name>
</gene>
<dbReference type="EMBL" id="CYYC01000007">
    <property type="protein sequence ID" value="CUM87386.1"/>
    <property type="molecule type" value="Genomic_DNA"/>
</dbReference>
<dbReference type="CDD" id="cd06578">
    <property type="entry name" value="HemD"/>
    <property type="match status" value="1"/>
</dbReference>
<evidence type="ECO:0000256" key="10">
    <source>
        <dbReference type="HAMAP-Rule" id="MF_00260"/>
    </source>
</evidence>
<dbReference type="Proteomes" id="UP000283700">
    <property type="component" value="Unassembled WGS sequence"/>
</dbReference>
<dbReference type="GO" id="GO:0006782">
    <property type="term" value="P:protoporphyrinogen IX biosynthetic process"/>
    <property type="evidence" value="ECO:0007669"/>
    <property type="project" value="UniProtKB-UniRule"/>
</dbReference>
<comment type="pathway">
    <text evidence="2">Porphyrin-containing compound metabolism; protoporphyrin-IX biosynthesis; coproporphyrinogen-III from 5-aminolevulinate: step 2/4.</text>
</comment>
<dbReference type="NCBIfam" id="NF004790">
    <property type="entry name" value="PRK06136.1"/>
    <property type="match status" value="1"/>
</dbReference>
<dbReference type="InterPro" id="IPR036803">
    <property type="entry name" value="Porphobilinogen_deaminase_C_sf"/>
</dbReference>
<comment type="similarity">
    <text evidence="11">Belongs to the precorrin methyltransferase family.</text>
</comment>
<dbReference type="Proteomes" id="UP000095390">
    <property type="component" value="Unassembled WGS sequence"/>
</dbReference>
<comment type="similarity">
    <text evidence="3 10">Belongs to the HMBS family.</text>
</comment>
<dbReference type="Gene3D" id="3.30.160.40">
    <property type="entry name" value="Porphobilinogen deaminase, C-terminal domain"/>
    <property type="match status" value="1"/>
</dbReference>
<accession>A0A173SBM2</accession>
<dbReference type="SUPFAM" id="SSF53790">
    <property type="entry name" value="Tetrapyrrole methylase"/>
    <property type="match status" value="1"/>
</dbReference>
<dbReference type="OrthoDB" id="9815856at2"/>
<dbReference type="PRINTS" id="PR00151">
    <property type="entry name" value="PORPHBDMNASE"/>
</dbReference>
<evidence type="ECO:0000256" key="1">
    <source>
        <dbReference type="ARBA" id="ARBA00002869"/>
    </source>
</evidence>
<evidence type="ECO:0000256" key="5">
    <source>
        <dbReference type="ARBA" id="ARBA00022603"/>
    </source>
</evidence>
<name>A0A173SBM2_9FIRM</name>
<keyword evidence="5 11" id="KW-0489">Methyltransferase</keyword>
<dbReference type="HAMAP" id="MF_00260">
    <property type="entry name" value="Porphobil_deam"/>
    <property type="match status" value="1"/>
</dbReference>
<dbReference type="RefSeq" id="WP_005343295.1">
    <property type="nucleotide sequence ID" value="NZ_BLYK01000021.1"/>
</dbReference>
<dbReference type="Proteomes" id="UP000095679">
    <property type="component" value="Unassembled WGS sequence"/>
</dbReference>
<evidence type="ECO:0000313" key="19">
    <source>
        <dbReference type="Proteomes" id="UP000095390"/>
    </source>
</evidence>
<organism evidence="16 19">
    <name type="scientific">Anaerobutyricum hallii</name>
    <dbReference type="NCBI Taxonomy" id="39488"/>
    <lineage>
        <taxon>Bacteria</taxon>
        <taxon>Bacillati</taxon>
        <taxon>Bacillota</taxon>
        <taxon>Clostridia</taxon>
        <taxon>Lachnospirales</taxon>
        <taxon>Lachnospiraceae</taxon>
        <taxon>Anaerobutyricum</taxon>
    </lineage>
</organism>
<dbReference type="EMBL" id="QRQO01000027">
    <property type="protein sequence ID" value="RHN12418.1"/>
    <property type="molecule type" value="Genomic_DNA"/>
</dbReference>
<evidence type="ECO:0000259" key="15">
    <source>
        <dbReference type="Pfam" id="PF03900"/>
    </source>
</evidence>
<dbReference type="GO" id="GO:0032259">
    <property type="term" value="P:methylation"/>
    <property type="evidence" value="ECO:0007669"/>
    <property type="project" value="UniProtKB-KW"/>
</dbReference>
<protein>
    <recommendedName>
        <fullName evidence="10">Porphobilinogen deaminase</fullName>
        <shortName evidence="10">PBG</shortName>
        <ecNumber evidence="10">2.5.1.61</ecNumber>
    </recommendedName>
    <alternativeName>
        <fullName evidence="10">Hydroxymethylbilane synthase</fullName>
        <shortName evidence="10">HMBS</shortName>
    </alternativeName>
    <alternativeName>
        <fullName evidence="10">Pre-uroporphyrinogen synthase</fullName>
    </alternativeName>
</protein>
<sequence length="844" mass="91919">MKNIIKIGTRKSKLALIQTDIVKDKIKKAFPEIEVEIVKIDTKGDQILDKSLTSFGGKGVFTAELEAELLSGAVDIAVHSAKDMPMDFPEGLGIGAVLDRADVRDTFVTTTGKKLEELEPGSIVGTSSLRRELLIKEINPYVTIKLLRGNVQTRLSKLRDGQYDGIILAAAGIERLGYEKEEGLHYQYLDPDVFLPAAGQGILAVESRVEDAEMAEILAAIHSEKAECLLMAERAFLKTIGGSCNAPAAALCREENGEFSMRAMYVKDGIHSRKTYMTVNIEDAIAEKDADSKPIAGTAVAAAVSVEEAVKTDKEITEKDTARKSKVEIAAELGISVAHEVNKGMVYLVGAGPGDEDLMTRKGLKLLREADVVVYDNLASSSLLNEVRDDAELIYAGKRSSNHHLKQYETNELLVKLALEGKNVVRLKGGDPYIFGRGGEEGQELREAGVDFEVVPGISSSYSVPAYCGIPVTHRDFASSFHVITGHEGNHKNGVSVLNYETLAKEEGTLIFLMGLKNLPNIVASLIENGKDPATPVGVLQEGTTARQRVATGTLADIVEVVKREGIKTPAITVVGDVVSLRQVLDWYGHKPLSGKSVLVTGTTSMVDRLSPILKEEGAEAISFSLIRTERMKLPELDVALKEIDKYNWIVFTSANGVECFFEEMQEIRKDIRDLAHVRFAVIGDGTKKALEEHGIFCDFIPTAYSSKDMAEAMVPHIGKDESVLLLRAEEANRVLPDALEEAGISHTCISLYHTVTDERKADELNRLIKMADYVTFASSSAVRAFVSMVDNLDEVKGKYISIGPVTTKTAQENGLSIAKTAVVYTARGMVETMIQDAVEEGQK</sequence>
<dbReference type="InterPro" id="IPR003043">
    <property type="entry name" value="Uropor_MeTrfase_CS"/>
</dbReference>
<dbReference type="InterPro" id="IPR000860">
    <property type="entry name" value="HemC"/>
</dbReference>
<dbReference type="InterPro" id="IPR014777">
    <property type="entry name" value="4pyrrole_Mease_sub1"/>
</dbReference>
<proteinExistence type="inferred from homology"/>
<dbReference type="SUPFAM" id="SSF54782">
    <property type="entry name" value="Porphobilinogen deaminase (hydroxymethylbilane synthase), C-terminal domain"/>
    <property type="match status" value="1"/>
</dbReference>
<dbReference type="InterPro" id="IPR006366">
    <property type="entry name" value="CobA/CysG_C"/>
</dbReference>
<keyword evidence="7" id="KW-0949">S-adenosyl-L-methionine</keyword>
<dbReference type="PANTHER" id="PTHR45790:SF3">
    <property type="entry name" value="S-ADENOSYL-L-METHIONINE-DEPENDENT UROPORPHYRINOGEN III METHYLTRANSFERASE, CHLOROPLASTIC"/>
    <property type="match status" value="1"/>
</dbReference>
<dbReference type="InterPro" id="IPR000878">
    <property type="entry name" value="4pyrrol_Mease"/>
</dbReference>
<evidence type="ECO:0000256" key="7">
    <source>
        <dbReference type="ARBA" id="ARBA00022691"/>
    </source>
</evidence>
<dbReference type="EC" id="2.5.1.61" evidence="10"/>
<dbReference type="FunFam" id="3.30.950.10:FF:000001">
    <property type="entry name" value="Siroheme synthase"/>
    <property type="match status" value="1"/>
</dbReference>
<dbReference type="EMBL" id="CYZL01000005">
    <property type="protein sequence ID" value="CUN89141.1"/>
    <property type="molecule type" value="Genomic_DNA"/>
</dbReference>
<evidence type="ECO:0000256" key="4">
    <source>
        <dbReference type="ARBA" id="ARBA00011245"/>
    </source>
</evidence>
<dbReference type="GO" id="GO:0004418">
    <property type="term" value="F:hydroxymethylbilane synthase activity"/>
    <property type="evidence" value="ECO:0007669"/>
    <property type="project" value="UniProtKB-UniRule"/>
</dbReference>
<dbReference type="GeneID" id="75049738"/>
<reference evidence="18 21" key="2">
    <citation type="submission" date="2018-08" db="EMBL/GenBank/DDBJ databases">
        <title>A genome reference for cultivated species of the human gut microbiota.</title>
        <authorList>
            <person name="Zou Y."/>
            <person name="Xue W."/>
            <person name="Luo G."/>
        </authorList>
    </citation>
    <scope>NUCLEOTIDE SEQUENCE [LARGE SCALE GENOMIC DNA]</scope>
    <source>
        <strain evidence="18 21">AF31-17AC</strain>
    </source>
</reference>
<dbReference type="InterPro" id="IPR035996">
    <property type="entry name" value="4pyrrol_Methylase_sf"/>
</dbReference>
<dbReference type="SUPFAM" id="SSF69618">
    <property type="entry name" value="HemD-like"/>
    <property type="match status" value="1"/>
</dbReference>
<evidence type="ECO:0000256" key="6">
    <source>
        <dbReference type="ARBA" id="ARBA00022679"/>
    </source>
</evidence>
<dbReference type="Gene3D" id="3.40.190.10">
    <property type="entry name" value="Periplasmic binding protein-like II"/>
    <property type="match status" value="2"/>
</dbReference>
<dbReference type="Pfam" id="PF03900">
    <property type="entry name" value="Porphobil_deamC"/>
    <property type="match status" value="1"/>
</dbReference>
<evidence type="ECO:0000313" key="21">
    <source>
        <dbReference type="Proteomes" id="UP000283700"/>
    </source>
</evidence>
<dbReference type="SUPFAM" id="SSF53850">
    <property type="entry name" value="Periplasmic binding protein-like II"/>
    <property type="match status" value="1"/>
</dbReference>
<feature type="domain" description="Tetrapyrrole biosynthesis uroporphyrinogen III synthase" evidence="14">
    <location>
        <begin position="609"/>
        <end position="832"/>
    </location>
</feature>
<dbReference type="Gene3D" id="3.40.50.10090">
    <property type="match status" value="2"/>
</dbReference>
<dbReference type="NCBIfam" id="TIGR01469">
    <property type="entry name" value="cobA_cysG_Cterm"/>
    <property type="match status" value="1"/>
</dbReference>
<feature type="modified residue" description="S-(dipyrrolylmethanemethyl)cysteine" evidence="10">
    <location>
        <position position="244"/>
    </location>
</feature>
<keyword evidence="8 10" id="KW-0627">Porphyrin biosynthesis</keyword>
<dbReference type="Pfam" id="PF02602">
    <property type="entry name" value="HEM4"/>
    <property type="match status" value="1"/>
</dbReference>
<evidence type="ECO:0000256" key="8">
    <source>
        <dbReference type="ARBA" id="ARBA00023244"/>
    </source>
</evidence>
<dbReference type="InterPro" id="IPR003754">
    <property type="entry name" value="4pyrrol_synth_uPrphyn_synth"/>
</dbReference>
<reference evidence="19 20" key="1">
    <citation type="submission" date="2015-09" db="EMBL/GenBank/DDBJ databases">
        <authorList>
            <consortium name="Pathogen Informatics"/>
        </authorList>
    </citation>
    <scope>NUCLEOTIDE SEQUENCE [LARGE SCALE GENOMIC DNA]</scope>
    <source>
        <strain evidence="17 20">2789STDY5834835</strain>
        <strain evidence="16 19">2789STDY5834966</strain>
    </source>
</reference>
<dbReference type="NCBIfam" id="TIGR00212">
    <property type="entry name" value="hemC"/>
    <property type="match status" value="1"/>
</dbReference>
<dbReference type="InterPro" id="IPR022417">
    <property type="entry name" value="Porphobilin_deaminase_N"/>
</dbReference>
<dbReference type="Gene3D" id="3.40.1010.10">
    <property type="entry name" value="Cobalt-precorrin-4 Transmethylase, Domain 1"/>
    <property type="match status" value="1"/>
</dbReference>
<feature type="domain" description="Tetrapyrrole methylase" evidence="12">
    <location>
        <begin position="345"/>
        <end position="558"/>
    </location>
</feature>
<dbReference type="Pfam" id="PF01379">
    <property type="entry name" value="Porphobil_deam"/>
    <property type="match status" value="1"/>
</dbReference>
<evidence type="ECO:0000256" key="9">
    <source>
        <dbReference type="ARBA" id="ARBA00048169"/>
    </source>
</evidence>
<dbReference type="InterPro" id="IPR014776">
    <property type="entry name" value="4pyrrole_Mease_sub2"/>
</dbReference>
<evidence type="ECO:0000313" key="17">
    <source>
        <dbReference type="EMBL" id="CUN89141.1"/>
    </source>
</evidence>
<evidence type="ECO:0000259" key="13">
    <source>
        <dbReference type="Pfam" id="PF01379"/>
    </source>
</evidence>
<comment type="miscellaneous">
    <text evidence="10">The porphobilinogen subunits are added to the dipyrromethane group.</text>
</comment>
<dbReference type="InterPro" id="IPR036108">
    <property type="entry name" value="4pyrrol_syn_uPrphyn_synt_sf"/>
</dbReference>
<evidence type="ECO:0000259" key="14">
    <source>
        <dbReference type="Pfam" id="PF02602"/>
    </source>
</evidence>
<evidence type="ECO:0000313" key="16">
    <source>
        <dbReference type="EMBL" id="CUM87386.1"/>
    </source>
</evidence>
<dbReference type="GO" id="GO:0019354">
    <property type="term" value="P:siroheme biosynthetic process"/>
    <property type="evidence" value="ECO:0007669"/>
    <property type="project" value="InterPro"/>
</dbReference>
<dbReference type="InterPro" id="IPR022418">
    <property type="entry name" value="Porphobilinogen_deaminase_C"/>
</dbReference>
<keyword evidence="6 10" id="KW-0808">Transferase</keyword>
<evidence type="ECO:0000259" key="12">
    <source>
        <dbReference type="Pfam" id="PF00590"/>
    </source>
</evidence>
<feature type="domain" description="Porphobilinogen deaminase N-terminal" evidence="13">
    <location>
        <begin position="5"/>
        <end position="215"/>
    </location>
</feature>
<evidence type="ECO:0000313" key="18">
    <source>
        <dbReference type="EMBL" id="RHN12418.1"/>
    </source>
</evidence>